<protein>
    <recommendedName>
        <fullName evidence="3">Porin</fullName>
    </recommendedName>
</protein>
<keyword evidence="2" id="KW-1185">Reference proteome</keyword>
<gene>
    <name evidence="1" type="ORF">ENE74_03170</name>
</gene>
<dbReference type="AlphaFoldDB" id="A0A437JCL5"/>
<organism evidence="1 2">
    <name type="scientific">Sphingobium algorifonticola</name>
    <dbReference type="NCBI Taxonomy" id="2008318"/>
    <lineage>
        <taxon>Bacteria</taxon>
        <taxon>Pseudomonadati</taxon>
        <taxon>Pseudomonadota</taxon>
        <taxon>Alphaproteobacteria</taxon>
        <taxon>Sphingomonadales</taxon>
        <taxon>Sphingomonadaceae</taxon>
        <taxon>Sphingobium</taxon>
    </lineage>
</organism>
<dbReference type="OrthoDB" id="8479273at2"/>
<evidence type="ECO:0000313" key="2">
    <source>
        <dbReference type="Proteomes" id="UP000282977"/>
    </source>
</evidence>
<proteinExistence type="predicted"/>
<sequence length="242" mass="25612">MAVKGGHLAWSGAAIAAMTLALSPAMGRVTDLMAARIANPVSLGSLGSIGSFTPATKDPVLSAAYASAVMSGNRKAFRFTPTSGSMSGRRSITVLVRANDDLPVRMERTLPSVGIEPVAFNLNASRGWRKFALPDSVGRKAIDPIPVETPAAARNFSLDQGKKKQRFSTNVVVDAKNDVGIGAPALGNEKPYSVDVGSSYSLSRNLNVTAGLRYNGRVNRLAPITDERQDSQALYLGTVFKF</sequence>
<accession>A0A437JCL5</accession>
<dbReference type="RefSeq" id="WP_127689167.1">
    <property type="nucleotide sequence ID" value="NZ_RZUL01000001.1"/>
</dbReference>
<name>A0A437JCL5_9SPHN</name>
<reference evidence="1 2" key="1">
    <citation type="submission" date="2019-01" db="EMBL/GenBank/DDBJ databases">
        <authorList>
            <person name="Chen W.-M."/>
        </authorList>
    </citation>
    <scope>NUCLEOTIDE SEQUENCE [LARGE SCALE GENOMIC DNA]</scope>
    <source>
        <strain evidence="1 2">TLA-22</strain>
    </source>
</reference>
<evidence type="ECO:0000313" key="1">
    <source>
        <dbReference type="EMBL" id="RVT43627.1"/>
    </source>
</evidence>
<evidence type="ECO:0008006" key="3">
    <source>
        <dbReference type="Google" id="ProtNLM"/>
    </source>
</evidence>
<comment type="caution">
    <text evidence="1">The sequence shown here is derived from an EMBL/GenBank/DDBJ whole genome shotgun (WGS) entry which is preliminary data.</text>
</comment>
<dbReference type="EMBL" id="RZUL01000001">
    <property type="protein sequence ID" value="RVT43627.1"/>
    <property type="molecule type" value="Genomic_DNA"/>
</dbReference>
<dbReference type="Proteomes" id="UP000282977">
    <property type="component" value="Unassembled WGS sequence"/>
</dbReference>